<name>J3P1H0_GAET3</name>
<feature type="compositionally biased region" description="Acidic residues" evidence="1">
    <location>
        <begin position="34"/>
        <end position="44"/>
    </location>
</feature>
<dbReference type="InterPro" id="IPR022190">
    <property type="entry name" value="DUF3716"/>
</dbReference>
<reference evidence="4" key="1">
    <citation type="submission" date="2010-07" db="EMBL/GenBank/DDBJ databases">
        <title>The genome sequence of Gaeumannomyces graminis var. tritici strain R3-111a-1.</title>
        <authorList>
            <consortium name="The Broad Institute Genome Sequencing Platform"/>
            <person name="Ma L.-J."/>
            <person name="Dead R."/>
            <person name="Young S."/>
            <person name="Zeng Q."/>
            <person name="Koehrsen M."/>
            <person name="Alvarado L."/>
            <person name="Berlin A."/>
            <person name="Chapman S.B."/>
            <person name="Chen Z."/>
            <person name="Freedman E."/>
            <person name="Gellesch M."/>
            <person name="Goldberg J."/>
            <person name="Griggs A."/>
            <person name="Gujja S."/>
            <person name="Heilman E.R."/>
            <person name="Heiman D."/>
            <person name="Hepburn T."/>
            <person name="Howarth C."/>
            <person name="Jen D."/>
            <person name="Larson L."/>
            <person name="Mehta T."/>
            <person name="Neiman D."/>
            <person name="Pearson M."/>
            <person name="Roberts A."/>
            <person name="Saif S."/>
            <person name="Shea T."/>
            <person name="Shenoy N."/>
            <person name="Sisk P."/>
            <person name="Stolte C."/>
            <person name="Sykes S."/>
            <person name="Walk T."/>
            <person name="White J."/>
            <person name="Yandava C."/>
            <person name="Haas B."/>
            <person name="Nusbaum C."/>
            <person name="Birren B."/>
        </authorList>
    </citation>
    <scope>NUCLEOTIDE SEQUENCE [LARGE SCALE GENOMIC DNA]</scope>
    <source>
        <strain evidence="4">R3-111a-1</strain>
    </source>
</reference>
<evidence type="ECO:0000313" key="4">
    <source>
        <dbReference type="Proteomes" id="UP000006039"/>
    </source>
</evidence>
<feature type="region of interest" description="Disordered" evidence="1">
    <location>
        <begin position="1"/>
        <end position="60"/>
    </location>
</feature>
<dbReference type="eggNOG" id="ENOG502RJMQ">
    <property type="taxonomic scope" value="Eukaryota"/>
</dbReference>
<dbReference type="VEuPathDB" id="FungiDB:GGTG_07367"/>
<organism evidence="2">
    <name type="scientific">Gaeumannomyces tritici (strain R3-111a-1)</name>
    <name type="common">Wheat and barley take-all root rot fungus</name>
    <name type="synonym">Gaeumannomyces graminis var. tritici</name>
    <dbReference type="NCBI Taxonomy" id="644352"/>
    <lineage>
        <taxon>Eukaryota</taxon>
        <taxon>Fungi</taxon>
        <taxon>Dikarya</taxon>
        <taxon>Ascomycota</taxon>
        <taxon>Pezizomycotina</taxon>
        <taxon>Sordariomycetes</taxon>
        <taxon>Sordariomycetidae</taxon>
        <taxon>Magnaporthales</taxon>
        <taxon>Magnaporthaceae</taxon>
        <taxon>Gaeumannomyces</taxon>
    </lineage>
</organism>
<feature type="compositionally biased region" description="Low complexity" evidence="1">
    <location>
        <begin position="247"/>
        <end position="265"/>
    </location>
</feature>
<accession>J3P1H0</accession>
<reference evidence="3" key="4">
    <citation type="journal article" date="2015" name="G3 (Bethesda)">
        <title>Genome sequences of three phytopathogenic species of the Magnaporthaceae family of fungi.</title>
        <authorList>
            <person name="Okagaki L.H."/>
            <person name="Nunes C.C."/>
            <person name="Sailsbery J."/>
            <person name="Clay B."/>
            <person name="Brown D."/>
            <person name="John T."/>
            <person name="Oh Y."/>
            <person name="Young N."/>
            <person name="Fitzgerald M."/>
            <person name="Haas B.J."/>
            <person name="Zeng Q."/>
            <person name="Young S."/>
            <person name="Adiconis X."/>
            <person name="Fan L."/>
            <person name="Levin J.Z."/>
            <person name="Mitchell T.K."/>
            <person name="Okubara P.A."/>
            <person name="Farman M.L."/>
            <person name="Kohn L.M."/>
            <person name="Birren B."/>
            <person name="Ma L.-J."/>
            <person name="Dean R.A."/>
        </authorList>
    </citation>
    <scope>NUCLEOTIDE SEQUENCE</scope>
    <source>
        <strain evidence="3">R3-111a-1</strain>
    </source>
</reference>
<reference evidence="2" key="2">
    <citation type="submission" date="2010-07" db="EMBL/GenBank/DDBJ databases">
        <authorList>
            <consortium name="The Broad Institute Genome Sequencing Platform"/>
            <consortium name="Broad Institute Genome Sequencing Center for Infectious Disease"/>
            <person name="Ma L.-J."/>
            <person name="Dead R."/>
            <person name="Young S."/>
            <person name="Zeng Q."/>
            <person name="Koehrsen M."/>
            <person name="Alvarado L."/>
            <person name="Berlin A."/>
            <person name="Chapman S.B."/>
            <person name="Chen Z."/>
            <person name="Freedman E."/>
            <person name="Gellesch M."/>
            <person name="Goldberg J."/>
            <person name="Griggs A."/>
            <person name="Gujja S."/>
            <person name="Heilman E.R."/>
            <person name="Heiman D."/>
            <person name="Hepburn T."/>
            <person name="Howarth C."/>
            <person name="Jen D."/>
            <person name="Larson L."/>
            <person name="Mehta T."/>
            <person name="Neiman D."/>
            <person name="Pearson M."/>
            <person name="Roberts A."/>
            <person name="Saif S."/>
            <person name="Shea T."/>
            <person name="Shenoy N."/>
            <person name="Sisk P."/>
            <person name="Stolte C."/>
            <person name="Sykes S."/>
            <person name="Walk T."/>
            <person name="White J."/>
            <person name="Yandava C."/>
            <person name="Haas B."/>
            <person name="Nusbaum C."/>
            <person name="Birren B."/>
        </authorList>
    </citation>
    <scope>NUCLEOTIDE SEQUENCE</scope>
    <source>
        <strain evidence="2">R3-111a-1</strain>
    </source>
</reference>
<gene>
    <name evidence="3" type="primary">20347825</name>
    <name evidence="2" type="ORF">GGTG_07367</name>
</gene>
<proteinExistence type="predicted"/>
<keyword evidence="4" id="KW-1185">Reference proteome</keyword>
<evidence type="ECO:0000313" key="2">
    <source>
        <dbReference type="EMBL" id="EJT77455.1"/>
    </source>
</evidence>
<dbReference type="Proteomes" id="UP000006039">
    <property type="component" value="Unassembled WGS sequence"/>
</dbReference>
<dbReference type="EMBL" id="GL385397">
    <property type="protein sequence ID" value="EJT77455.1"/>
    <property type="molecule type" value="Genomic_DNA"/>
</dbReference>
<feature type="region of interest" description="Disordered" evidence="1">
    <location>
        <begin position="211"/>
        <end position="290"/>
    </location>
</feature>
<sequence>MPPMELPAEILDLIKDSPHSSRASNPNEYQGSSDDSDDSDDDDEVSHARALSTEQPGDSAQAVLDVDDDAMDSQDLESFKVTSDIAMESPGPAQQNAMGTAPADITVAAVKEIMAELGGKLKTSERLTSMLGLPAFRPAKLAPVWAGRRIIWERVVNVEAIMTQIVGSECREPCNRCSLSLGPFEGCYTVPGLTSSCGNCAYNSQGHRCSNNPKNVGRVPIPRGPRDTYSHKRKKPHSFRSAVHSQSTATVSAGGSSVAATSPSTRTISFSNAATDSTPASSVTASGGGRAGGDNTFVLQAALPGDFGVDDAMMLRRVLHEVAEQLIFQQQDTRRIRGVLRNLSGSLEDYASEMQG</sequence>
<reference evidence="2" key="3">
    <citation type="submission" date="2010-09" db="EMBL/GenBank/DDBJ databases">
        <title>Annotation of Gaeumannomyces graminis var. tritici R3-111a-1.</title>
        <authorList>
            <consortium name="The Broad Institute Genome Sequencing Platform"/>
            <person name="Ma L.-J."/>
            <person name="Dead R."/>
            <person name="Young S.K."/>
            <person name="Zeng Q."/>
            <person name="Gargeya S."/>
            <person name="Fitzgerald M."/>
            <person name="Haas B."/>
            <person name="Abouelleil A."/>
            <person name="Alvarado L."/>
            <person name="Arachchi H.M."/>
            <person name="Berlin A."/>
            <person name="Brown A."/>
            <person name="Chapman S.B."/>
            <person name="Chen Z."/>
            <person name="Dunbar C."/>
            <person name="Freedman E."/>
            <person name="Gearin G."/>
            <person name="Gellesch M."/>
            <person name="Goldberg J."/>
            <person name="Griggs A."/>
            <person name="Gujja S."/>
            <person name="Heiman D."/>
            <person name="Howarth C."/>
            <person name="Larson L."/>
            <person name="Lui A."/>
            <person name="MacDonald P.J.P."/>
            <person name="Mehta T."/>
            <person name="Montmayeur A."/>
            <person name="Murphy C."/>
            <person name="Neiman D."/>
            <person name="Pearson M."/>
            <person name="Priest M."/>
            <person name="Roberts A."/>
            <person name="Saif S."/>
            <person name="Shea T."/>
            <person name="Shenoy N."/>
            <person name="Sisk P."/>
            <person name="Stolte C."/>
            <person name="Sykes S."/>
            <person name="Yandava C."/>
            <person name="Wortman J."/>
            <person name="Nusbaum C."/>
            <person name="Birren B."/>
        </authorList>
    </citation>
    <scope>NUCLEOTIDE SEQUENCE</scope>
    <source>
        <strain evidence="2">R3-111a-1</strain>
    </source>
</reference>
<dbReference type="GeneID" id="20347825"/>
<dbReference type="RefSeq" id="XP_009223455.1">
    <property type="nucleotide sequence ID" value="XM_009225191.1"/>
</dbReference>
<reference evidence="3" key="5">
    <citation type="submission" date="2018-04" db="UniProtKB">
        <authorList>
            <consortium name="EnsemblFungi"/>
        </authorList>
    </citation>
    <scope>IDENTIFICATION</scope>
    <source>
        <strain evidence="3">R3-111a-1</strain>
    </source>
</reference>
<dbReference type="AlphaFoldDB" id="J3P1H0"/>
<dbReference type="Pfam" id="PF12511">
    <property type="entry name" value="DUF3716"/>
    <property type="match status" value="1"/>
</dbReference>
<dbReference type="HOGENOM" id="CLU_767423_0_0_1"/>
<evidence type="ECO:0000256" key="1">
    <source>
        <dbReference type="SAM" id="MobiDB-lite"/>
    </source>
</evidence>
<feature type="compositionally biased region" description="Polar residues" evidence="1">
    <location>
        <begin position="20"/>
        <end position="31"/>
    </location>
</feature>
<evidence type="ECO:0000313" key="3">
    <source>
        <dbReference type="EnsemblFungi" id="EJT77455"/>
    </source>
</evidence>
<feature type="compositionally biased region" description="Polar residues" evidence="1">
    <location>
        <begin position="266"/>
        <end position="285"/>
    </location>
</feature>
<dbReference type="OrthoDB" id="5216550at2759"/>
<dbReference type="EnsemblFungi" id="EJT77455">
    <property type="protein sequence ID" value="EJT77455"/>
    <property type="gene ID" value="GGTG_07367"/>
</dbReference>
<protein>
    <submittedName>
        <fullName evidence="2 3">Uncharacterized protein</fullName>
    </submittedName>
</protein>